<dbReference type="PANTHER" id="PTHR30027">
    <property type="entry name" value="RIBOSOMAL RNA SMALL SUBUNIT METHYLTRANSFERASE E"/>
    <property type="match status" value="1"/>
</dbReference>
<keyword evidence="4" id="KW-0963">Cytoplasm</keyword>
<dbReference type="Gene3D" id="3.40.1280.10">
    <property type="match status" value="1"/>
</dbReference>
<dbReference type="CDD" id="cd18084">
    <property type="entry name" value="RsmE-like"/>
    <property type="match status" value="1"/>
</dbReference>
<organism evidence="12 13">
    <name type="scientific">Triparma verrucosa</name>
    <dbReference type="NCBI Taxonomy" id="1606542"/>
    <lineage>
        <taxon>Eukaryota</taxon>
        <taxon>Sar</taxon>
        <taxon>Stramenopiles</taxon>
        <taxon>Ochrophyta</taxon>
        <taxon>Bolidophyceae</taxon>
        <taxon>Parmales</taxon>
        <taxon>Triparmaceae</taxon>
        <taxon>Triparma</taxon>
    </lineage>
</organism>
<evidence type="ECO:0000256" key="9">
    <source>
        <dbReference type="ARBA" id="ARBA00025699"/>
    </source>
</evidence>
<dbReference type="PANTHER" id="PTHR30027:SF3">
    <property type="entry name" value="16S RRNA (URACIL(1498)-N(3))-METHYLTRANSFERASE"/>
    <property type="match status" value="1"/>
</dbReference>
<dbReference type="EMBL" id="BRXX01000498">
    <property type="protein sequence ID" value="GMI14369.1"/>
    <property type="molecule type" value="Genomic_DNA"/>
</dbReference>
<comment type="function">
    <text evidence="9">Specifically methylates the N3 position of the uracil ring of uridine 1498 (m3U1498) in 16S rRNA. Acts on the fully assembled 30S ribosomal subunit.</text>
</comment>
<dbReference type="InterPro" id="IPR006700">
    <property type="entry name" value="RsmE"/>
</dbReference>
<gene>
    <name evidence="12" type="ORF">TrVE_jg11251</name>
</gene>
<comment type="catalytic activity">
    <reaction evidence="10">
        <text>uridine(1498) in 16S rRNA + S-adenosyl-L-methionine = N(3)-methyluridine(1498) in 16S rRNA + S-adenosyl-L-homocysteine + H(+)</text>
        <dbReference type="Rhea" id="RHEA:42920"/>
        <dbReference type="Rhea" id="RHEA-COMP:10283"/>
        <dbReference type="Rhea" id="RHEA-COMP:10284"/>
        <dbReference type="ChEBI" id="CHEBI:15378"/>
        <dbReference type="ChEBI" id="CHEBI:57856"/>
        <dbReference type="ChEBI" id="CHEBI:59789"/>
        <dbReference type="ChEBI" id="CHEBI:65315"/>
        <dbReference type="ChEBI" id="CHEBI:74502"/>
        <dbReference type="EC" id="2.1.1.193"/>
    </reaction>
</comment>
<evidence type="ECO:0000256" key="7">
    <source>
        <dbReference type="ARBA" id="ARBA00022679"/>
    </source>
</evidence>
<protein>
    <recommendedName>
        <fullName evidence="3">16S rRNA (uracil(1498)-N(3))-methyltransferase</fullName>
        <ecNumber evidence="3">2.1.1.193</ecNumber>
    </recommendedName>
</protein>
<comment type="similarity">
    <text evidence="2">Belongs to the RNA methyltransferase RsmE family.</text>
</comment>
<evidence type="ECO:0000313" key="12">
    <source>
        <dbReference type="EMBL" id="GMI14369.1"/>
    </source>
</evidence>
<sequence>MAHYLRIASPFLLRTHVCAHRAYKTTLNLNLLIHTQSTRYNSTHSSSTYPPDHNYIKHTTKILKKTTNIKQSLLGHPPTNGELNTSTNTFIYPTPPPTQPFKYSPSPISVILAVPRPPVLKSLIETLSTLGVSSILLVRSSKSRRDYYGSHLLKNFTSNHNLNYTWSDNISGSVINGLVQSSIPYPPRIKILQINELQRYIKGHPTITSYGLKNDYSDHCKIITHVSDSKVTTSDVLRWENSEKAVFAIGPEAGWTDEEVLLFKEEGFKIATLGESILKVEQAAVVCVGVGLDHFNGGK</sequence>
<evidence type="ECO:0000256" key="8">
    <source>
        <dbReference type="ARBA" id="ARBA00022691"/>
    </source>
</evidence>
<evidence type="ECO:0000256" key="5">
    <source>
        <dbReference type="ARBA" id="ARBA00022552"/>
    </source>
</evidence>
<comment type="subcellular location">
    <subcellularLocation>
        <location evidence="1">Cytoplasm</location>
    </subcellularLocation>
</comment>
<evidence type="ECO:0000256" key="10">
    <source>
        <dbReference type="ARBA" id="ARBA00047944"/>
    </source>
</evidence>
<feature type="domain" description="Ribosomal RNA small subunit methyltransferase E methyltransferase" evidence="11">
    <location>
        <begin position="104"/>
        <end position="289"/>
    </location>
</feature>
<keyword evidence="8" id="KW-0949">S-adenosyl-L-methionine</keyword>
<dbReference type="InterPro" id="IPR029026">
    <property type="entry name" value="tRNA_m1G_MTases_N"/>
</dbReference>
<keyword evidence="5" id="KW-0698">rRNA processing</keyword>
<dbReference type="GO" id="GO:0005737">
    <property type="term" value="C:cytoplasm"/>
    <property type="evidence" value="ECO:0007669"/>
    <property type="project" value="UniProtKB-SubCell"/>
</dbReference>
<dbReference type="InterPro" id="IPR029028">
    <property type="entry name" value="Alpha/beta_knot_MTases"/>
</dbReference>
<dbReference type="EC" id="2.1.1.193" evidence="3"/>
<evidence type="ECO:0000256" key="2">
    <source>
        <dbReference type="ARBA" id="ARBA00005528"/>
    </source>
</evidence>
<dbReference type="AlphaFoldDB" id="A0A9W7FLR1"/>
<keyword evidence="6" id="KW-0489">Methyltransferase</keyword>
<dbReference type="GO" id="GO:0070475">
    <property type="term" value="P:rRNA base methylation"/>
    <property type="evidence" value="ECO:0007669"/>
    <property type="project" value="TreeGrafter"/>
</dbReference>
<dbReference type="NCBIfam" id="TIGR00046">
    <property type="entry name" value="RsmE family RNA methyltransferase"/>
    <property type="match status" value="1"/>
</dbReference>
<evidence type="ECO:0000259" key="11">
    <source>
        <dbReference type="Pfam" id="PF04452"/>
    </source>
</evidence>
<dbReference type="Pfam" id="PF04452">
    <property type="entry name" value="Methyltrans_RNA"/>
    <property type="match status" value="1"/>
</dbReference>
<evidence type="ECO:0000313" key="13">
    <source>
        <dbReference type="Proteomes" id="UP001165160"/>
    </source>
</evidence>
<name>A0A9W7FLR1_9STRA</name>
<dbReference type="Proteomes" id="UP001165160">
    <property type="component" value="Unassembled WGS sequence"/>
</dbReference>
<dbReference type="SUPFAM" id="SSF75217">
    <property type="entry name" value="alpha/beta knot"/>
    <property type="match status" value="1"/>
</dbReference>
<keyword evidence="7" id="KW-0808">Transferase</keyword>
<accession>A0A9W7FLR1</accession>
<proteinExistence type="inferred from homology"/>
<dbReference type="InterPro" id="IPR046886">
    <property type="entry name" value="RsmE_MTase_dom"/>
</dbReference>
<reference evidence="13" key="1">
    <citation type="journal article" date="2023" name="Commun. Biol.">
        <title>Genome analysis of Parmales, the sister group of diatoms, reveals the evolutionary specialization of diatoms from phago-mixotrophs to photoautotrophs.</title>
        <authorList>
            <person name="Ban H."/>
            <person name="Sato S."/>
            <person name="Yoshikawa S."/>
            <person name="Yamada K."/>
            <person name="Nakamura Y."/>
            <person name="Ichinomiya M."/>
            <person name="Sato N."/>
            <person name="Blanc-Mathieu R."/>
            <person name="Endo H."/>
            <person name="Kuwata A."/>
            <person name="Ogata H."/>
        </authorList>
    </citation>
    <scope>NUCLEOTIDE SEQUENCE [LARGE SCALE GENOMIC DNA]</scope>
    <source>
        <strain evidence="13">NIES 3699</strain>
    </source>
</reference>
<evidence type="ECO:0000256" key="4">
    <source>
        <dbReference type="ARBA" id="ARBA00022490"/>
    </source>
</evidence>
<keyword evidence="13" id="KW-1185">Reference proteome</keyword>
<evidence type="ECO:0000256" key="1">
    <source>
        <dbReference type="ARBA" id="ARBA00004496"/>
    </source>
</evidence>
<evidence type="ECO:0000256" key="3">
    <source>
        <dbReference type="ARBA" id="ARBA00012328"/>
    </source>
</evidence>
<evidence type="ECO:0000256" key="6">
    <source>
        <dbReference type="ARBA" id="ARBA00022603"/>
    </source>
</evidence>
<comment type="caution">
    <text evidence="12">The sequence shown here is derived from an EMBL/GenBank/DDBJ whole genome shotgun (WGS) entry which is preliminary data.</text>
</comment>
<dbReference type="GO" id="GO:0070042">
    <property type="term" value="F:rRNA (uridine-N3-)-methyltransferase activity"/>
    <property type="evidence" value="ECO:0007669"/>
    <property type="project" value="TreeGrafter"/>
</dbReference>